<dbReference type="Gene3D" id="2.10.25.10">
    <property type="entry name" value="Laminin"/>
    <property type="match status" value="1"/>
</dbReference>
<feature type="disulfide bond" evidence="1">
    <location>
        <begin position="471"/>
        <end position="488"/>
    </location>
</feature>
<feature type="disulfide bond" evidence="1">
    <location>
        <begin position="490"/>
        <end position="499"/>
    </location>
</feature>
<accession>A0A4W6FZ58</accession>
<proteinExistence type="predicted"/>
<dbReference type="PROSITE" id="PS00022">
    <property type="entry name" value="EGF_1"/>
    <property type="match status" value="1"/>
</dbReference>
<feature type="region of interest" description="Disordered" evidence="2">
    <location>
        <begin position="517"/>
        <end position="702"/>
    </location>
</feature>
<dbReference type="SUPFAM" id="SSF57196">
    <property type="entry name" value="EGF/Laminin"/>
    <property type="match status" value="1"/>
</dbReference>
<organism evidence="5 6">
    <name type="scientific">Lates calcarifer</name>
    <name type="common">Barramundi</name>
    <name type="synonym">Holocentrus calcarifer</name>
    <dbReference type="NCBI Taxonomy" id="8187"/>
    <lineage>
        <taxon>Eukaryota</taxon>
        <taxon>Metazoa</taxon>
        <taxon>Chordata</taxon>
        <taxon>Craniata</taxon>
        <taxon>Vertebrata</taxon>
        <taxon>Euteleostomi</taxon>
        <taxon>Actinopterygii</taxon>
        <taxon>Neopterygii</taxon>
        <taxon>Teleostei</taxon>
        <taxon>Neoteleostei</taxon>
        <taxon>Acanthomorphata</taxon>
        <taxon>Carangaria</taxon>
        <taxon>Carangaria incertae sedis</taxon>
        <taxon>Centropomidae</taxon>
        <taxon>Lates</taxon>
    </lineage>
</organism>
<keyword evidence="1" id="KW-0245">EGF-like domain</keyword>
<dbReference type="PROSITE" id="PS50026">
    <property type="entry name" value="EGF_3"/>
    <property type="match status" value="1"/>
</dbReference>
<dbReference type="PROSITE" id="PS01186">
    <property type="entry name" value="EGF_2"/>
    <property type="match status" value="1"/>
</dbReference>
<keyword evidence="1" id="KW-1015">Disulfide bond</keyword>
<evidence type="ECO:0000313" key="5">
    <source>
        <dbReference type="Ensembl" id="ENSLCAP00010056567.1"/>
    </source>
</evidence>
<dbReference type="InParanoid" id="A0A4W6FZ58"/>
<evidence type="ECO:0000313" key="6">
    <source>
        <dbReference type="Proteomes" id="UP000314980"/>
    </source>
</evidence>
<dbReference type="Proteomes" id="UP000314980">
    <property type="component" value="Unassembled WGS sequence"/>
</dbReference>
<feature type="compositionally biased region" description="Polar residues" evidence="2">
    <location>
        <begin position="536"/>
        <end position="552"/>
    </location>
</feature>
<evidence type="ECO:0000256" key="1">
    <source>
        <dbReference type="PROSITE-ProRule" id="PRU00076"/>
    </source>
</evidence>
<name>A0A4W6FZ58_LATCA</name>
<evidence type="ECO:0000256" key="2">
    <source>
        <dbReference type="SAM" id="MobiDB-lite"/>
    </source>
</evidence>
<feature type="chain" id="PRO_5021276539" description="EGF-like domain-containing protein" evidence="3">
    <location>
        <begin position="33"/>
        <end position="702"/>
    </location>
</feature>
<feature type="signal peptide" evidence="3">
    <location>
        <begin position="1"/>
        <end position="32"/>
    </location>
</feature>
<keyword evidence="6" id="KW-1185">Reference proteome</keyword>
<feature type="domain" description="EGF-like" evidence="4">
    <location>
        <begin position="462"/>
        <end position="500"/>
    </location>
</feature>
<dbReference type="GeneTree" id="ENSGT00940000177148"/>
<dbReference type="InterPro" id="IPR000742">
    <property type="entry name" value="EGF"/>
</dbReference>
<dbReference type="Ensembl" id="ENSLCAT00010058111.1">
    <property type="protein sequence ID" value="ENSLCAP00010056567.1"/>
    <property type="gene ID" value="ENSLCAG00010026403.1"/>
</dbReference>
<evidence type="ECO:0000259" key="4">
    <source>
        <dbReference type="PROSITE" id="PS50026"/>
    </source>
</evidence>
<reference evidence="6" key="1">
    <citation type="submission" date="2015-09" db="EMBL/GenBank/DDBJ databases">
        <authorList>
            <person name="Sai Rama Sridatta P."/>
        </authorList>
    </citation>
    <scope>NUCLEOTIDE SEQUENCE [LARGE SCALE GENOMIC DNA]</scope>
</reference>
<dbReference type="AlphaFoldDB" id="A0A4W6FZ58"/>
<evidence type="ECO:0000256" key="3">
    <source>
        <dbReference type="SAM" id="SignalP"/>
    </source>
</evidence>
<sequence>MCLMLCVCVLSVMLCPGLLFLLLVSSCLLVLGTPPGSSPDEGPQSHDNQQKDVFKKFGTWLKKHYKDIGDVLIATLEPVPIAGQPISAALKTLMLLTPQADPLDIVMSELKALNVKFDTFRAEMKWDAWAAGAFLIPVNNIEKAWVKYTELMLSVKQTTNSEKEALTQDYFTFYSQYTDNTLVLHKYLTAKPVSLTQNLGDLLADRLRCHEKDIKAQFLYLNKVMYKGNMLNEKYYEFKGINTKARVNQASKIASQAASALTTSHQRCISDSDVYIERDIFEQIDDTKKHQQIADSVRAFLEKTYDRYDWMVVAFTTQHSKHKPKLLKRHVLSGFTEVERGAVTVAVAKQVKGSHSKAAAVKEAIRKCIPESVKMCVDVAQKLEECRETVFGKRFSQTYTAVHAFKIKSQTSTSAVEVPEDEDLVLTESTLSSPPSSLFTGKCGKLFGKFVVFIKSDEEIMGEKPCSKVKCGKNGKCVDVSGTLLAMCECQYPYYGEHCEMSLESYKSLLQWEPERRTPNPERFRKGMSVPPANRRPSQGTQGRSAQRQSLQPIPGKSANRRSQQKNSAKGRPRKKTSRSSAKRRARKKTSRGSAKRRPRKKTPRGSAKRRARKKTPRGSAKRRPRTKTPRGSAKRRPRTKTPRGSAKGRPLKKTPRDSAKRRPRLNNQKPSKRERSNSRPRTPGHSGYASFCGSLCVDKTH</sequence>
<protein>
    <recommendedName>
        <fullName evidence="4">EGF-like domain-containing protein</fullName>
    </recommendedName>
</protein>
<keyword evidence="3" id="KW-0732">Signal</keyword>
<comment type="caution">
    <text evidence="1">Lacks conserved residue(s) required for the propagation of feature annotation.</text>
</comment>
<reference evidence="5" key="2">
    <citation type="submission" date="2025-08" db="UniProtKB">
        <authorList>
            <consortium name="Ensembl"/>
        </authorList>
    </citation>
    <scope>IDENTIFICATION</scope>
</reference>
<feature type="compositionally biased region" description="Basic residues" evidence="2">
    <location>
        <begin position="559"/>
        <end position="642"/>
    </location>
</feature>
<reference evidence="5" key="3">
    <citation type="submission" date="2025-09" db="UniProtKB">
        <authorList>
            <consortium name="Ensembl"/>
        </authorList>
    </citation>
    <scope>IDENTIFICATION</scope>
</reference>